<dbReference type="EMBL" id="CP120682">
    <property type="protein sequence ID" value="WKN35706.1"/>
    <property type="molecule type" value="Genomic_DNA"/>
</dbReference>
<evidence type="ECO:0000259" key="1">
    <source>
        <dbReference type="Pfam" id="PF12867"/>
    </source>
</evidence>
<feature type="domain" description="DinB-like" evidence="1">
    <location>
        <begin position="29"/>
        <end position="155"/>
    </location>
</feature>
<dbReference type="SUPFAM" id="SSF109854">
    <property type="entry name" value="DinB/YfiT-like putative metalloenzymes"/>
    <property type="match status" value="1"/>
</dbReference>
<sequence length="168" mass="19244">MNNNNLIIDHIVEQLREVHHGKLWMGDTFAKKLGSITAEEAFIRPGNALHSVAELIAHLTAWRKDAILKIKTGKGQLTDDSEENWPNVESLKKIGWEQLLHSHQESLDELIALLQTKDDTFLQTPYQDQDFNGQFDYSFVINGMLHHDLYHLGQMGIVIKMIFSREPG</sequence>
<dbReference type="Pfam" id="PF12867">
    <property type="entry name" value="DinB_2"/>
    <property type="match status" value="1"/>
</dbReference>
<dbReference type="InterPro" id="IPR034660">
    <property type="entry name" value="DinB/YfiT-like"/>
</dbReference>
<accession>A0AA49GL09</accession>
<evidence type="ECO:0000313" key="2">
    <source>
        <dbReference type="EMBL" id="WKN35706.1"/>
    </source>
</evidence>
<dbReference type="InterPro" id="IPR024775">
    <property type="entry name" value="DinB-like"/>
</dbReference>
<reference evidence="2" key="1">
    <citation type="journal article" date="2023" name="Comput. Struct. Biotechnol. J.">
        <title>Discovery of a novel marine Bacteroidetes with a rich repertoire of carbohydrate-active enzymes.</title>
        <authorList>
            <person name="Chen B."/>
            <person name="Liu G."/>
            <person name="Chen Q."/>
            <person name="Wang H."/>
            <person name="Liu L."/>
            <person name="Tang K."/>
        </authorList>
    </citation>
    <scope>NUCLEOTIDE SEQUENCE</scope>
    <source>
        <strain evidence="2">TK19036</strain>
    </source>
</reference>
<gene>
    <name evidence="2" type="ORF">K4G66_25385</name>
</gene>
<reference evidence="2" key="2">
    <citation type="journal article" date="2024" name="Antonie Van Leeuwenhoek">
        <title>Roseihalotalea indica gen. nov., sp. nov., a halophilic Bacteroidetes from mesopelagic Southwest Indian Ocean with higher carbohydrate metabolic potential.</title>
        <authorList>
            <person name="Chen B."/>
            <person name="Zhang M."/>
            <person name="Lin D."/>
            <person name="Ye J."/>
            <person name="Tang K."/>
        </authorList>
    </citation>
    <scope>NUCLEOTIDE SEQUENCE</scope>
    <source>
        <strain evidence="2">TK19036</strain>
    </source>
</reference>
<protein>
    <submittedName>
        <fullName evidence="2">DinB family protein</fullName>
    </submittedName>
</protein>
<name>A0AA49GL09_9BACT</name>
<dbReference type="AlphaFoldDB" id="A0AA49GL09"/>
<dbReference type="Gene3D" id="1.20.120.450">
    <property type="entry name" value="dinb family like domain"/>
    <property type="match status" value="1"/>
</dbReference>
<proteinExistence type="predicted"/>
<organism evidence="2">
    <name type="scientific">Roseihalotalea indica</name>
    <dbReference type="NCBI Taxonomy" id="2867963"/>
    <lineage>
        <taxon>Bacteria</taxon>
        <taxon>Pseudomonadati</taxon>
        <taxon>Bacteroidota</taxon>
        <taxon>Cytophagia</taxon>
        <taxon>Cytophagales</taxon>
        <taxon>Catalimonadaceae</taxon>
        <taxon>Roseihalotalea</taxon>
    </lineage>
</organism>